<dbReference type="EMBL" id="CAJPWZ010000098">
    <property type="protein sequence ID" value="CAG2185681.1"/>
    <property type="molecule type" value="Genomic_DNA"/>
</dbReference>
<dbReference type="InterPro" id="IPR036465">
    <property type="entry name" value="vWFA_dom_sf"/>
</dbReference>
<feature type="domain" description="VWFA" evidence="1">
    <location>
        <begin position="260"/>
        <end position="442"/>
    </location>
</feature>
<dbReference type="AlphaFoldDB" id="A0A8S3PPZ2"/>
<proteinExistence type="predicted"/>
<evidence type="ECO:0000313" key="2">
    <source>
        <dbReference type="EMBL" id="CAG2185681.1"/>
    </source>
</evidence>
<comment type="caution">
    <text evidence="2">The sequence shown here is derived from an EMBL/GenBank/DDBJ whole genome shotgun (WGS) entry which is preliminary data.</text>
</comment>
<dbReference type="OrthoDB" id="6071590at2759"/>
<dbReference type="Gene3D" id="3.40.50.410">
    <property type="entry name" value="von Willebrand factor, type A domain"/>
    <property type="match status" value="1"/>
</dbReference>
<dbReference type="Proteomes" id="UP000683360">
    <property type="component" value="Unassembled WGS sequence"/>
</dbReference>
<protein>
    <recommendedName>
        <fullName evidence="1">VWFA domain-containing protein</fullName>
    </recommendedName>
</protein>
<gene>
    <name evidence="2" type="ORF">MEDL_1259</name>
</gene>
<dbReference type="SUPFAM" id="SSF53300">
    <property type="entry name" value="vWA-like"/>
    <property type="match status" value="2"/>
</dbReference>
<accession>A0A8S3PPZ2</accession>
<name>A0A8S3PPZ2_MYTED</name>
<evidence type="ECO:0000313" key="3">
    <source>
        <dbReference type="Proteomes" id="UP000683360"/>
    </source>
</evidence>
<dbReference type="InterPro" id="IPR002035">
    <property type="entry name" value="VWF_A"/>
</dbReference>
<organism evidence="2 3">
    <name type="scientific">Mytilus edulis</name>
    <name type="common">Blue mussel</name>
    <dbReference type="NCBI Taxonomy" id="6550"/>
    <lineage>
        <taxon>Eukaryota</taxon>
        <taxon>Metazoa</taxon>
        <taxon>Spiralia</taxon>
        <taxon>Lophotrochozoa</taxon>
        <taxon>Mollusca</taxon>
        <taxon>Bivalvia</taxon>
        <taxon>Autobranchia</taxon>
        <taxon>Pteriomorphia</taxon>
        <taxon>Mytilida</taxon>
        <taxon>Mytiloidea</taxon>
        <taxon>Mytilidae</taxon>
        <taxon>Mytilinae</taxon>
        <taxon>Mytilus</taxon>
    </lineage>
</organism>
<sequence>MNFKITFLGDIAYVNLTVVNVTQGKGDIFSFINCTGKAHVILGIDLSTKSRFDMALNLGIALFSNVRQVRRTLLLNDANNYEYTFAPGVNSKSEFGKIQSEAASRLNSGSYDAKGMVDSFVSAFNKSLLTTMHMARVAILISDTDSGSPTQMRQAVDMLRNQNIKLIIIAVQAEFKPSLQTLLELTEENLQNQIVTSDMTLSFLALGLIKKDISAVDMNEITGIAGGIIQNRFVISEEGLQSSGVNLVIMSVCHGNYGCNVDVSMGQMGDLDPSALKEVRKIIAAFIGTSEQDCKGRMKMGVFEFDQTTYAPLIHFGLHSDYASLQNAFQTQSDIRTAYPRGSAAIQYILNSLTQNQQSDMVKAGVLLVDDEVYSKYETLIKAYNAYAKGIHVIVMSVSQAGSLLTQQDKVNMANGVAANTFTVNNIASLNTDGKAYLINILGQFATTTTTSTTVTVPTKCIPSIHLDFSTILSTNPQLQGQDNVQVANGKGYFGGLSFIANPQLNNNILPIFIAKLKLKMDTSFSFGSNSLLKSCSGNPMASIEMYAERTNTKNKHNKSDDK</sequence>
<keyword evidence="3" id="KW-1185">Reference proteome</keyword>
<evidence type="ECO:0000259" key="1">
    <source>
        <dbReference type="PROSITE" id="PS50234"/>
    </source>
</evidence>
<dbReference type="PROSITE" id="PS50234">
    <property type="entry name" value="VWFA"/>
    <property type="match status" value="1"/>
</dbReference>
<reference evidence="2" key="1">
    <citation type="submission" date="2021-03" db="EMBL/GenBank/DDBJ databases">
        <authorList>
            <person name="Bekaert M."/>
        </authorList>
    </citation>
    <scope>NUCLEOTIDE SEQUENCE</scope>
</reference>